<evidence type="ECO:0000256" key="1">
    <source>
        <dbReference type="SAM" id="MobiDB-lite"/>
    </source>
</evidence>
<evidence type="ECO:0000313" key="2">
    <source>
        <dbReference type="EMBL" id="OQV21838.1"/>
    </source>
</evidence>
<comment type="caution">
    <text evidence="2">The sequence shown here is derived from an EMBL/GenBank/DDBJ whole genome shotgun (WGS) entry which is preliminary data.</text>
</comment>
<feature type="compositionally biased region" description="Basic and acidic residues" evidence="1">
    <location>
        <begin position="49"/>
        <end position="61"/>
    </location>
</feature>
<dbReference type="AlphaFoldDB" id="A0A1W0X315"/>
<gene>
    <name evidence="2" type="ORF">BV898_04407</name>
</gene>
<dbReference type="EMBL" id="MTYJ01000021">
    <property type="protein sequence ID" value="OQV21838.1"/>
    <property type="molecule type" value="Genomic_DNA"/>
</dbReference>
<reference evidence="3" key="1">
    <citation type="submission" date="2017-01" db="EMBL/GenBank/DDBJ databases">
        <title>Comparative genomics of anhydrobiosis in the tardigrade Hypsibius dujardini.</title>
        <authorList>
            <person name="Yoshida Y."/>
            <person name="Koutsovoulos G."/>
            <person name="Laetsch D."/>
            <person name="Stevens L."/>
            <person name="Kumar S."/>
            <person name="Horikawa D."/>
            <person name="Ishino K."/>
            <person name="Komine S."/>
            <person name="Tomita M."/>
            <person name="Blaxter M."/>
            <person name="Arakawa K."/>
        </authorList>
    </citation>
    <scope>NUCLEOTIDE SEQUENCE [LARGE SCALE GENOMIC DNA]</scope>
    <source>
        <strain evidence="3">Z151</strain>
    </source>
</reference>
<name>A0A1W0X315_HYPEX</name>
<feature type="region of interest" description="Disordered" evidence="1">
    <location>
        <begin position="47"/>
        <end position="79"/>
    </location>
</feature>
<feature type="compositionally biased region" description="Basic and acidic residues" evidence="1">
    <location>
        <begin position="69"/>
        <end position="79"/>
    </location>
</feature>
<organism evidence="2 3">
    <name type="scientific">Hypsibius exemplaris</name>
    <name type="common">Freshwater tardigrade</name>
    <dbReference type="NCBI Taxonomy" id="2072580"/>
    <lineage>
        <taxon>Eukaryota</taxon>
        <taxon>Metazoa</taxon>
        <taxon>Ecdysozoa</taxon>
        <taxon>Tardigrada</taxon>
        <taxon>Eutardigrada</taxon>
        <taxon>Parachela</taxon>
        <taxon>Hypsibioidea</taxon>
        <taxon>Hypsibiidae</taxon>
        <taxon>Hypsibius</taxon>
    </lineage>
</organism>
<keyword evidence="3" id="KW-1185">Reference proteome</keyword>
<sequence>MDAGNWDYLHWLDLGRPEALLNASNAHHFNELEEVNQHAAETFPSIEPVAHHQEGQPRDRLPSFSQRPLLDKMVDKIER</sequence>
<evidence type="ECO:0000313" key="3">
    <source>
        <dbReference type="Proteomes" id="UP000192578"/>
    </source>
</evidence>
<dbReference type="Proteomes" id="UP000192578">
    <property type="component" value="Unassembled WGS sequence"/>
</dbReference>
<protein>
    <submittedName>
        <fullName evidence="2">Uncharacterized protein</fullName>
    </submittedName>
</protein>
<accession>A0A1W0X315</accession>
<proteinExistence type="predicted"/>